<sequence length="217" mass="24222">MSPRSPGILSKRQRAASRRGVDAILPLAYARLRELSHAQGSDPCSCRIRRWQALATGGSPQWHWRQAPIGSERTDLVAPFFVLRPYVRTASAGLCDVVSGASGTDDGHRMRCFRLKQRFGRCWSLLLVRIRCRMVMCDQTCCRQIELDFGSLGGSMSGYHPRRTRALSEPSGALPEVGKGTAAMRDHSVSLRRCRLTRLGLQSRSLGRLEAQTQARR</sequence>
<dbReference type="AlphaFoldDB" id="A0A4R8S7S7"/>
<comment type="caution">
    <text evidence="1">The sequence shown here is derived from an EMBL/GenBank/DDBJ whole genome shotgun (WGS) entry which is preliminary data.</text>
</comment>
<accession>A0A4R8S7S7</accession>
<evidence type="ECO:0000313" key="1">
    <source>
        <dbReference type="EMBL" id="TDZ90040.1"/>
    </source>
</evidence>
<organism evidence="1 4">
    <name type="scientific">Mycobacteroides salmoniphilum</name>
    <dbReference type="NCBI Taxonomy" id="404941"/>
    <lineage>
        <taxon>Bacteria</taxon>
        <taxon>Bacillati</taxon>
        <taxon>Actinomycetota</taxon>
        <taxon>Actinomycetes</taxon>
        <taxon>Mycobacteriales</taxon>
        <taxon>Mycobacteriaceae</taxon>
        <taxon>Mycobacteroides</taxon>
    </lineage>
</organism>
<gene>
    <name evidence="2" type="ORF">CCUG60883_04689</name>
    <name evidence="1" type="ORF">CCUG60885_04686</name>
</gene>
<evidence type="ECO:0000313" key="3">
    <source>
        <dbReference type="Proteomes" id="UP000294844"/>
    </source>
</evidence>
<dbReference type="EMBL" id="PECM01000015">
    <property type="protein sequence ID" value="TEA00006.1"/>
    <property type="molecule type" value="Genomic_DNA"/>
</dbReference>
<protein>
    <submittedName>
        <fullName evidence="1">Uncharacterized protein</fullName>
    </submittedName>
</protein>
<reference evidence="3 4" key="1">
    <citation type="journal article" date="2019" name="Sci. Rep.">
        <title>Extended insight into the Mycobacterium chelonae-abscessus complex through whole genome sequencing of Mycobacterium salmoniphilum outbreak and Mycobacterium salmoniphilum-like strains.</title>
        <authorList>
            <person name="Behra P.R.K."/>
            <person name="Das S."/>
            <person name="Pettersson B.M.F."/>
            <person name="Shirreff L."/>
            <person name="DuCote T."/>
            <person name="Jacobsson K.G."/>
            <person name="Ennis D.G."/>
            <person name="Kirsebom L.A."/>
        </authorList>
    </citation>
    <scope>NUCLEOTIDE SEQUENCE [LARGE SCALE GENOMIC DNA]</scope>
    <source>
        <strain evidence="2 3">CCUG 60883</strain>
        <strain evidence="1 4">CCUG 60885</strain>
    </source>
</reference>
<keyword evidence="3" id="KW-1185">Reference proteome</keyword>
<name>A0A4R8S7S7_9MYCO</name>
<evidence type="ECO:0000313" key="2">
    <source>
        <dbReference type="EMBL" id="TEA00006.1"/>
    </source>
</evidence>
<evidence type="ECO:0000313" key="4">
    <source>
        <dbReference type="Proteomes" id="UP000295685"/>
    </source>
</evidence>
<dbReference type="EMBL" id="PECK01000012">
    <property type="protein sequence ID" value="TDZ90040.1"/>
    <property type="molecule type" value="Genomic_DNA"/>
</dbReference>
<dbReference type="Proteomes" id="UP000294844">
    <property type="component" value="Unassembled WGS sequence"/>
</dbReference>
<dbReference type="Proteomes" id="UP000295685">
    <property type="component" value="Unassembled WGS sequence"/>
</dbReference>
<proteinExistence type="predicted"/>